<reference evidence="3 4" key="1">
    <citation type="submission" date="2024-03" db="EMBL/GenBank/DDBJ databases">
        <title>The Acrasis kona genome and developmental transcriptomes reveal deep origins of eukaryotic multicellular pathways.</title>
        <authorList>
            <person name="Sheikh S."/>
            <person name="Fu C.-J."/>
            <person name="Brown M.W."/>
            <person name="Baldauf S.L."/>
        </authorList>
    </citation>
    <scope>NUCLEOTIDE SEQUENCE [LARGE SCALE GENOMIC DNA]</scope>
    <source>
        <strain evidence="3 4">ATCC MYA-3509</strain>
    </source>
</reference>
<sequence>MFNDVLSNQHQNNPNTPHSNQKNKTLFKKMQNKFNKEGTKDINLFHSHSGSTVDSFVDTMDDTADSNTTTPINLFPPNIHIAPSNTSNNNTSNNNNNGGVNASTINIHDPIHSHNSIVSPATENEEMMVEKKNQKLATDLSNVGNSLELKVDCWVSTVKSTHKHTYQHITVFKLPNAEIPSTNTNDDHVKINHTFTVCTLKSKKNEHHHYEKNCTKIICKVEKKRQSACVMVDGVELNGVRFLSISQQFKQGFMLAVATFPIRRLNSTTSCSSIRQMLNDDLDDY</sequence>
<dbReference type="Pfam" id="PF10254">
    <property type="entry name" value="Pacs-1"/>
    <property type="match status" value="1"/>
</dbReference>
<organism evidence="3 4">
    <name type="scientific">Acrasis kona</name>
    <dbReference type="NCBI Taxonomy" id="1008807"/>
    <lineage>
        <taxon>Eukaryota</taxon>
        <taxon>Discoba</taxon>
        <taxon>Heterolobosea</taxon>
        <taxon>Tetramitia</taxon>
        <taxon>Eutetramitia</taxon>
        <taxon>Acrasidae</taxon>
        <taxon>Acrasis</taxon>
    </lineage>
</organism>
<proteinExistence type="predicted"/>
<dbReference type="AlphaFoldDB" id="A0AAW2YY59"/>
<name>A0AAW2YY59_9EUKA</name>
<evidence type="ECO:0000259" key="2">
    <source>
        <dbReference type="Pfam" id="PF10254"/>
    </source>
</evidence>
<evidence type="ECO:0000313" key="3">
    <source>
        <dbReference type="EMBL" id="KAL0481207.1"/>
    </source>
</evidence>
<dbReference type="Proteomes" id="UP001431209">
    <property type="component" value="Unassembled WGS sequence"/>
</dbReference>
<evidence type="ECO:0000256" key="1">
    <source>
        <dbReference type="SAM" id="MobiDB-lite"/>
    </source>
</evidence>
<comment type="caution">
    <text evidence="3">The sequence shown here is derived from an EMBL/GenBank/DDBJ whole genome shotgun (WGS) entry which is preliminary data.</text>
</comment>
<feature type="region of interest" description="Disordered" evidence="1">
    <location>
        <begin position="1"/>
        <end position="23"/>
    </location>
</feature>
<dbReference type="EMBL" id="JAOPGA020000734">
    <property type="protein sequence ID" value="KAL0481207.1"/>
    <property type="molecule type" value="Genomic_DNA"/>
</dbReference>
<gene>
    <name evidence="3" type="ORF">AKO1_012597</name>
</gene>
<evidence type="ECO:0000313" key="4">
    <source>
        <dbReference type="Proteomes" id="UP001431209"/>
    </source>
</evidence>
<protein>
    <recommendedName>
        <fullName evidence="2">Phosphofurin acidic cluster sorting protein 1/2 C-terminal domain-containing protein</fullName>
    </recommendedName>
</protein>
<dbReference type="InterPro" id="IPR019381">
    <property type="entry name" value="PACS1/2_C"/>
</dbReference>
<feature type="domain" description="Phosphofurin acidic cluster sorting protein 1/2 C-terminal" evidence="2">
    <location>
        <begin position="90"/>
        <end position="262"/>
    </location>
</feature>
<keyword evidence="4" id="KW-1185">Reference proteome</keyword>
<accession>A0AAW2YY59</accession>